<feature type="compositionally biased region" description="Polar residues" evidence="5">
    <location>
        <begin position="225"/>
        <end position="235"/>
    </location>
</feature>
<feature type="compositionally biased region" description="Acidic residues" evidence="5">
    <location>
        <begin position="359"/>
        <end position="373"/>
    </location>
</feature>
<feature type="compositionally biased region" description="Polar residues" evidence="5">
    <location>
        <begin position="653"/>
        <end position="665"/>
    </location>
</feature>
<protein>
    <recommendedName>
        <fullName evidence="6">C3H1-type domain-containing protein</fullName>
    </recommendedName>
</protein>
<dbReference type="SUPFAM" id="SSF90229">
    <property type="entry name" value="CCCH zinc finger"/>
    <property type="match status" value="1"/>
</dbReference>
<feature type="region of interest" description="Disordered" evidence="5">
    <location>
        <begin position="214"/>
        <end position="256"/>
    </location>
</feature>
<feature type="compositionally biased region" description="Polar residues" evidence="5">
    <location>
        <begin position="59"/>
        <end position="70"/>
    </location>
</feature>
<feature type="compositionally biased region" description="Polar residues" evidence="5">
    <location>
        <begin position="883"/>
        <end position="894"/>
    </location>
</feature>
<feature type="region of interest" description="Disordered" evidence="5">
    <location>
        <begin position="566"/>
        <end position="616"/>
    </location>
</feature>
<feature type="region of interest" description="Disordered" evidence="5">
    <location>
        <begin position="862"/>
        <end position="1022"/>
    </location>
</feature>
<feature type="region of interest" description="Disordered" evidence="5">
    <location>
        <begin position="1067"/>
        <end position="1090"/>
    </location>
</feature>
<evidence type="ECO:0000259" key="6">
    <source>
        <dbReference type="PROSITE" id="PS50103"/>
    </source>
</evidence>
<feature type="compositionally biased region" description="Low complexity" evidence="5">
    <location>
        <begin position="71"/>
        <end position="108"/>
    </location>
</feature>
<accession>A0A178FJB7</accession>
<evidence type="ECO:0000256" key="5">
    <source>
        <dbReference type="SAM" id="MobiDB-lite"/>
    </source>
</evidence>
<dbReference type="GO" id="GO:0008270">
    <property type="term" value="F:zinc ion binding"/>
    <property type="evidence" value="ECO:0007669"/>
    <property type="project" value="UniProtKB-KW"/>
</dbReference>
<feature type="compositionally biased region" description="Polar residues" evidence="5">
    <location>
        <begin position="584"/>
        <end position="600"/>
    </location>
</feature>
<comment type="caution">
    <text evidence="7">The sequence shown here is derived from an EMBL/GenBank/DDBJ whole genome shotgun (WGS) entry which is preliminary data.</text>
</comment>
<keyword evidence="8" id="KW-1185">Reference proteome</keyword>
<feature type="compositionally biased region" description="Low complexity" evidence="5">
    <location>
        <begin position="637"/>
        <end position="648"/>
    </location>
</feature>
<evidence type="ECO:0000256" key="3">
    <source>
        <dbReference type="ARBA" id="ARBA00022833"/>
    </source>
</evidence>
<feature type="compositionally biased region" description="Basic and acidic residues" evidence="5">
    <location>
        <begin position="740"/>
        <end position="751"/>
    </location>
</feature>
<keyword evidence="3 4" id="KW-0862">Zinc</keyword>
<organism evidence="7 8">
    <name type="scientific">Trichophyton violaceum</name>
    <dbReference type="NCBI Taxonomy" id="34388"/>
    <lineage>
        <taxon>Eukaryota</taxon>
        <taxon>Fungi</taxon>
        <taxon>Dikarya</taxon>
        <taxon>Ascomycota</taxon>
        <taxon>Pezizomycotina</taxon>
        <taxon>Eurotiomycetes</taxon>
        <taxon>Eurotiomycetidae</taxon>
        <taxon>Onygenales</taxon>
        <taxon>Arthrodermataceae</taxon>
        <taxon>Trichophyton</taxon>
    </lineage>
</organism>
<evidence type="ECO:0000313" key="8">
    <source>
        <dbReference type="Proteomes" id="UP000243519"/>
    </source>
</evidence>
<dbReference type="EMBL" id="LHPN01000004">
    <property type="protein sequence ID" value="OAL72640.1"/>
    <property type="molecule type" value="Genomic_DNA"/>
</dbReference>
<feature type="compositionally biased region" description="Polar residues" evidence="5">
    <location>
        <begin position="993"/>
        <end position="1018"/>
    </location>
</feature>
<feature type="compositionally biased region" description="Polar residues" evidence="5">
    <location>
        <begin position="677"/>
        <end position="693"/>
    </location>
</feature>
<dbReference type="SMART" id="SM00356">
    <property type="entry name" value="ZnF_C3H1"/>
    <property type="match status" value="1"/>
</dbReference>
<feature type="domain" description="C3H1-type" evidence="6">
    <location>
        <begin position="1126"/>
        <end position="1153"/>
    </location>
</feature>
<feature type="compositionally biased region" description="Low complexity" evidence="5">
    <location>
        <begin position="1067"/>
        <end position="1087"/>
    </location>
</feature>
<feature type="compositionally biased region" description="Basic residues" evidence="5">
    <location>
        <begin position="763"/>
        <end position="772"/>
    </location>
</feature>
<feature type="compositionally biased region" description="Low complexity" evidence="5">
    <location>
        <begin position="570"/>
        <end position="583"/>
    </location>
</feature>
<feature type="compositionally biased region" description="Low complexity" evidence="5">
    <location>
        <begin position="969"/>
        <end position="985"/>
    </location>
</feature>
<dbReference type="Proteomes" id="UP000243519">
    <property type="component" value="Unassembled WGS sequence"/>
</dbReference>
<feature type="region of interest" description="Disordered" evidence="5">
    <location>
        <begin position="337"/>
        <end position="388"/>
    </location>
</feature>
<keyword evidence="2 4" id="KW-0863">Zinc-finger</keyword>
<feature type="region of interest" description="Disordered" evidence="5">
    <location>
        <begin position="165"/>
        <end position="187"/>
    </location>
</feature>
<keyword evidence="1 4" id="KW-0479">Metal-binding</keyword>
<evidence type="ECO:0000256" key="2">
    <source>
        <dbReference type="ARBA" id="ARBA00022771"/>
    </source>
</evidence>
<feature type="compositionally biased region" description="Basic and acidic residues" evidence="5">
    <location>
        <begin position="871"/>
        <end position="882"/>
    </location>
</feature>
<reference evidence="7 8" key="1">
    <citation type="submission" date="2016-05" db="EMBL/GenBank/DDBJ databases">
        <title>Genome sequencing of Trichophyton violaceum CMCC(F)T3l isolated from hair.</title>
        <authorList>
            <person name="Zhan P."/>
            <person name="Tao Y."/>
            <person name="Liu W."/>
        </authorList>
    </citation>
    <scope>NUCLEOTIDE SEQUENCE [LARGE SCALE GENOMIC DNA]</scope>
    <source>
        <strain evidence="8">CMCC(F)T3l</strain>
    </source>
</reference>
<dbReference type="PROSITE" id="PS50103">
    <property type="entry name" value="ZF_C3H1"/>
    <property type="match status" value="1"/>
</dbReference>
<evidence type="ECO:0000256" key="1">
    <source>
        <dbReference type="ARBA" id="ARBA00022723"/>
    </source>
</evidence>
<dbReference type="OrthoDB" id="4347at2759"/>
<name>A0A178FJB7_TRIVO</name>
<evidence type="ECO:0000313" key="7">
    <source>
        <dbReference type="EMBL" id="OAL72640.1"/>
    </source>
</evidence>
<feature type="region of interest" description="Disordered" evidence="5">
    <location>
        <begin position="1"/>
        <end position="108"/>
    </location>
</feature>
<dbReference type="AlphaFoldDB" id="A0A178FJB7"/>
<gene>
    <name evidence="7" type="ORF">A7D00_3642</name>
</gene>
<sequence>MDSTTDPNPPPPSDPGVGHFHGEFWGGISTLYGTGQTNDQPFGIGWDHPVFRPSPHSPSPQTNQNIYSLSQQPQSQQQHQQPPPQQHQQQPQAQQQPQQVQSWQQTSIQHQPIALDSQQQFSMPSPYRVSPYHTQQTPTFDAAQAASSYHTYTYDPQTFYTTQSQIQQQSAYDQHPASVPAQRVAQPSPVATNTLDRQQQSSYLVPSTLQLGLQHGGPASFPGDFTNQHSHSPYHNTIDPHFLSTPDQQPQSQQQPQQLYAINPAELERPTSLKTSDLQITNGLQTVISQTSTGPVGPAPVVYSNGVQTILPKPPTAAKPRKKKAVEQKAQTLLNKFITKPAVQQPANQTQSESSSDYSSDESDDDLEVEEPPAEPSPIPAVRPDDVEGRTGYDTIKVVWAPRNRHAKAADIRNAMILFSDLVKGVRDTWKARSEALKAAENQNLEGKIPSLKKEVVLQRRLLDLIINNTLEFGHPSYIRRFGEHPSIVAAFYSFLLDRHTAADSDGPLTINILKLMGKFTTMDLAMLEKTKNDKILSRFIKKGGSTIKELAQSIMENATAATKKKAEAAKSSAKDSSAPGSTTSQATKQREATNSSSQPIVGIKRAREDDSSTALTKRVVSPSFVKGTTRVVSGAASAAAKKMPAPGKDGKSTPNGTSQASTKPKANIVIPKPTPSLFSSLMSASKKPGTSNAARAAAAAAAKDKPTVVAEAKATPQPAPPPVAKPAFSFSETMANLNKPRERSPSKQEEDSPPETDEERKKRLRKEARRKLRVTWKPDSSLTEVRLFTHDPEEEIGYDDSMMRDVGDVAGEGRTLKLHHGLDDLDDEDEGWNEESLAPYAVPSAIDFSDLLEEDRERNFIKTGGSKAADSPEKTAQDQREATTLSVFYTSPSDIPNTPKEPPPPDNDDEPYSPLVPFGEPDHFVKARSQRYFDSRSPPVQVAPQATPGAQPTNAAPIEISSLLKILQQNQQPQPVQQQQQQQPTMPPNVPDLQQTLAQFTNNAQSPQLQQTSQSGQAPGAQGLDFQKLLAVMNAQKQMQQATAFPQVTTPPTPNLAAILSQLSNPASQLQQQQPQPQQQQNQSQNKDSQAYNQALYEDGDNKRSYEGDDSYDYNKRAKIKKHPKAGLVPCRYWKEGKCIKGDECTFRHDPLD</sequence>
<feature type="region of interest" description="Disordered" evidence="5">
    <location>
        <begin position="637"/>
        <end position="772"/>
    </location>
</feature>
<dbReference type="InterPro" id="IPR000571">
    <property type="entry name" value="Znf_CCCH"/>
</dbReference>
<dbReference type="Gene3D" id="4.10.1000.10">
    <property type="entry name" value="Zinc finger, CCCH-type"/>
    <property type="match status" value="1"/>
</dbReference>
<proteinExistence type="predicted"/>
<dbReference type="InterPro" id="IPR036855">
    <property type="entry name" value="Znf_CCCH_sf"/>
</dbReference>
<feature type="compositionally biased region" description="Polar residues" evidence="5">
    <location>
        <begin position="31"/>
        <end position="40"/>
    </location>
</feature>
<feature type="zinc finger region" description="C3H1-type" evidence="4">
    <location>
        <begin position="1126"/>
        <end position="1153"/>
    </location>
</feature>
<evidence type="ECO:0000256" key="4">
    <source>
        <dbReference type="PROSITE-ProRule" id="PRU00723"/>
    </source>
</evidence>